<dbReference type="AlphaFoldDB" id="A0A9W3BQ03"/>
<dbReference type="OMA" id="STENECF"/>
<accession>A0A9W3BQ03</accession>
<dbReference type="FunFam" id="4.10.410.10:FF:000021">
    <property type="entry name" value="Serine protease inhibitor, putative"/>
    <property type="match status" value="1"/>
</dbReference>
<dbReference type="GeneID" id="106079344"/>
<dbReference type="InterPro" id="IPR020901">
    <property type="entry name" value="Prtase_inh_Kunz-CS"/>
</dbReference>
<organism evidence="5 6">
    <name type="scientific">Biomphalaria glabrata</name>
    <name type="common">Bloodfluke planorb</name>
    <name type="synonym">Freshwater snail</name>
    <dbReference type="NCBI Taxonomy" id="6526"/>
    <lineage>
        <taxon>Eukaryota</taxon>
        <taxon>Metazoa</taxon>
        <taxon>Spiralia</taxon>
        <taxon>Lophotrochozoa</taxon>
        <taxon>Mollusca</taxon>
        <taxon>Gastropoda</taxon>
        <taxon>Heterobranchia</taxon>
        <taxon>Euthyneura</taxon>
        <taxon>Panpulmonata</taxon>
        <taxon>Hygrophila</taxon>
        <taxon>Lymnaeoidea</taxon>
        <taxon>Planorbidae</taxon>
        <taxon>Biomphalaria</taxon>
    </lineage>
</organism>
<proteinExistence type="predicted"/>
<evidence type="ECO:0000256" key="1">
    <source>
        <dbReference type="ARBA" id="ARBA00022690"/>
    </source>
</evidence>
<feature type="domain" description="BPTI/Kunitz inhibitor" evidence="4">
    <location>
        <begin position="128"/>
        <end position="178"/>
    </location>
</feature>
<feature type="domain" description="BPTI/Kunitz inhibitor" evidence="4">
    <location>
        <begin position="28"/>
        <end position="78"/>
    </location>
</feature>
<dbReference type="InterPro" id="IPR050098">
    <property type="entry name" value="TFPI/VKTCI-like"/>
</dbReference>
<dbReference type="SMART" id="SM00131">
    <property type="entry name" value="KU"/>
    <property type="match status" value="2"/>
</dbReference>
<gene>
    <name evidence="6" type="primary">LOC106079344</name>
</gene>
<keyword evidence="2" id="KW-1015">Disulfide bond</keyword>
<dbReference type="Pfam" id="PF00014">
    <property type="entry name" value="Kunitz_BPTI"/>
    <property type="match status" value="2"/>
</dbReference>
<reference evidence="6" key="1">
    <citation type="submission" date="2025-08" db="UniProtKB">
        <authorList>
            <consortium name="RefSeq"/>
        </authorList>
    </citation>
    <scope>IDENTIFICATION</scope>
</reference>
<evidence type="ECO:0000259" key="4">
    <source>
        <dbReference type="PROSITE" id="PS50279"/>
    </source>
</evidence>
<dbReference type="PANTHER" id="PTHR10083:SF374">
    <property type="entry name" value="BPTI_KUNITZ INHIBITOR DOMAIN-CONTAINING PROTEIN"/>
    <property type="match status" value="1"/>
</dbReference>
<protein>
    <submittedName>
        <fullName evidence="6">BPTI/Kunitz domain-containing protein-like</fullName>
    </submittedName>
</protein>
<sequence>MATSQCMFILVLFTLIVSSYENYCGDTCSLQADPGLCEAYMPMWYFDLKENKCIQFIYGGCGGNANRFKTPEECAKRCPSIKPEYRASDPKALFLKKTIIMATSKSMLLLLFVVLSFSLTKQQHCDLCSLQAEIGPCRAAIPKWYFDINQNKCLQFTYGGCKGNENRFETLDECTKHCPGDKPEP</sequence>
<feature type="chain" id="PRO_5040897283" evidence="3">
    <location>
        <begin position="20"/>
        <end position="185"/>
    </location>
</feature>
<dbReference type="Gene3D" id="4.10.410.10">
    <property type="entry name" value="Pancreatic trypsin inhibitor Kunitz domain"/>
    <property type="match status" value="2"/>
</dbReference>
<name>A0A9W3BQ03_BIOGL</name>
<dbReference type="RefSeq" id="XP_055901517.1">
    <property type="nucleotide sequence ID" value="XM_056045542.1"/>
</dbReference>
<keyword evidence="1" id="KW-0646">Protease inhibitor</keyword>
<dbReference type="InterPro" id="IPR036880">
    <property type="entry name" value="Kunitz_BPTI_sf"/>
</dbReference>
<dbReference type="GO" id="GO:0004867">
    <property type="term" value="F:serine-type endopeptidase inhibitor activity"/>
    <property type="evidence" value="ECO:0007669"/>
    <property type="project" value="InterPro"/>
</dbReference>
<dbReference type="PRINTS" id="PR00759">
    <property type="entry name" value="BASICPTASE"/>
</dbReference>
<dbReference type="OrthoDB" id="4473401at2759"/>
<dbReference type="CDD" id="cd00109">
    <property type="entry name" value="Kunitz-type"/>
    <property type="match status" value="2"/>
</dbReference>
<dbReference type="PROSITE" id="PS00280">
    <property type="entry name" value="BPTI_KUNITZ_1"/>
    <property type="match status" value="2"/>
</dbReference>
<dbReference type="FunFam" id="4.10.410.10:FF:000004">
    <property type="entry name" value="Tissue factor pathway inhibitor"/>
    <property type="match status" value="1"/>
</dbReference>
<evidence type="ECO:0000313" key="6">
    <source>
        <dbReference type="RefSeq" id="XP_055901517.1"/>
    </source>
</evidence>
<keyword evidence="3" id="KW-0732">Signal</keyword>
<evidence type="ECO:0000256" key="3">
    <source>
        <dbReference type="SAM" id="SignalP"/>
    </source>
</evidence>
<dbReference type="GO" id="GO:0005615">
    <property type="term" value="C:extracellular space"/>
    <property type="evidence" value="ECO:0007669"/>
    <property type="project" value="TreeGrafter"/>
</dbReference>
<dbReference type="SUPFAM" id="SSF57362">
    <property type="entry name" value="BPTI-like"/>
    <property type="match status" value="2"/>
</dbReference>
<dbReference type="InterPro" id="IPR002223">
    <property type="entry name" value="Kunitz_BPTI"/>
</dbReference>
<feature type="signal peptide" evidence="3">
    <location>
        <begin position="1"/>
        <end position="19"/>
    </location>
</feature>
<dbReference type="PANTHER" id="PTHR10083">
    <property type="entry name" value="KUNITZ-TYPE PROTEASE INHIBITOR-RELATED"/>
    <property type="match status" value="1"/>
</dbReference>
<evidence type="ECO:0000313" key="5">
    <source>
        <dbReference type="Proteomes" id="UP001165740"/>
    </source>
</evidence>
<evidence type="ECO:0000256" key="2">
    <source>
        <dbReference type="ARBA" id="ARBA00023157"/>
    </source>
</evidence>
<dbReference type="PROSITE" id="PS50279">
    <property type="entry name" value="BPTI_KUNITZ_2"/>
    <property type="match status" value="2"/>
</dbReference>
<keyword evidence="5" id="KW-1185">Reference proteome</keyword>
<dbReference type="Proteomes" id="UP001165740">
    <property type="component" value="Chromosome 11"/>
</dbReference>